<reference evidence="1 2" key="2">
    <citation type="journal article" date="2022" name="Mol. Ecol. Resour.">
        <title>The genomes of chicory, endive, great burdock and yacon provide insights into Asteraceae paleo-polyploidization history and plant inulin production.</title>
        <authorList>
            <person name="Fan W."/>
            <person name="Wang S."/>
            <person name="Wang H."/>
            <person name="Wang A."/>
            <person name="Jiang F."/>
            <person name="Liu H."/>
            <person name="Zhao H."/>
            <person name="Xu D."/>
            <person name="Zhang Y."/>
        </authorList>
    </citation>
    <scope>NUCLEOTIDE SEQUENCE [LARGE SCALE GENOMIC DNA]</scope>
    <source>
        <strain evidence="2">cv. Yunnan</strain>
        <tissue evidence="1">Leaves</tissue>
    </source>
</reference>
<proteinExistence type="predicted"/>
<protein>
    <submittedName>
        <fullName evidence="1">Uncharacterized protein</fullName>
    </submittedName>
</protein>
<name>A0ACB8YRI1_9ASTR</name>
<dbReference type="EMBL" id="CM042044">
    <property type="protein sequence ID" value="KAI3688018.1"/>
    <property type="molecule type" value="Genomic_DNA"/>
</dbReference>
<gene>
    <name evidence="1" type="ORF">L1987_81724</name>
</gene>
<organism evidence="1 2">
    <name type="scientific">Smallanthus sonchifolius</name>
    <dbReference type="NCBI Taxonomy" id="185202"/>
    <lineage>
        <taxon>Eukaryota</taxon>
        <taxon>Viridiplantae</taxon>
        <taxon>Streptophyta</taxon>
        <taxon>Embryophyta</taxon>
        <taxon>Tracheophyta</taxon>
        <taxon>Spermatophyta</taxon>
        <taxon>Magnoliopsida</taxon>
        <taxon>eudicotyledons</taxon>
        <taxon>Gunneridae</taxon>
        <taxon>Pentapetalae</taxon>
        <taxon>asterids</taxon>
        <taxon>campanulids</taxon>
        <taxon>Asterales</taxon>
        <taxon>Asteraceae</taxon>
        <taxon>Asteroideae</taxon>
        <taxon>Heliantheae alliance</taxon>
        <taxon>Millerieae</taxon>
        <taxon>Smallanthus</taxon>
    </lineage>
</organism>
<dbReference type="Proteomes" id="UP001056120">
    <property type="component" value="Linkage Group LG27"/>
</dbReference>
<sequence length="113" mass="12857">MQRSVECLRLMDHGAVEVLQTEPSEEHFYQSRFLPRSQVMEHPSLSLRKPVIAVSIHYVYESKMHYCSSVSNVNGDGVGFEDVSIVATQIGLQLAEGPKKRARLGFFGVRFWE</sequence>
<evidence type="ECO:0000313" key="2">
    <source>
        <dbReference type="Proteomes" id="UP001056120"/>
    </source>
</evidence>
<comment type="caution">
    <text evidence="1">The sequence shown here is derived from an EMBL/GenBank/DDBJ whole genome shotgun (WGS) entry which is preliminary data.</text>
</comment>
<accession>A0ACB8YRI1</accession>
<keyword evidence="2" id="KW-1185">Reference proteome</keyword>
<reference evidence="2" key="1">
    <citation type="journal article" date="2022" name="Mol. Ecol. Resour.">
        <title>The genomes of chicory, endive, great burdock and yacon provide insights into Asteraceae palaeo-polyploidization history and plant inulin production.</title>
        <authorList>
            <person name="Fan W."/>
            <person name="Wang S."/>
            <person name="Wang H."/>
            <person name="Wang A."/>
            <person name="Jiang F."/>
            <person name="Liu H."/>
            <person name="Zhao H."/>
            <person name="Xu D."/>
            <person name="Zhang Y."/>
        </authorList>
    </citation>
    <scope>NUCLEOTIDE SEQUENCE [LARGE SCALE GENOMIC DNA]</scope>
    <source>
        <strain evidence="2">cv. Yunnan</strain>
    </source>
</reference>
<evidence type="ECO:0000313" key="1">
    <source>
        <dbReference type="EMBL" id="KAI3688018.1"/>
    </source>
</evidence>